<gene>
    <name evidence="2" type="ORF">FRX31_011673</name>
</gene>
<reference evidence="2 3" key="1">
    <citation type="submission" date="2020-06" db="EMBL/GenBank/DDBJ databases">
        <title>Transcriptomic and genomic resources for Thalictrum thalictroides and T. hernandezii: Facilitating candidate gene discovery in an emerging model plant lineage.</title>
        <authorList>
            <person name="Arias T."/>
            <person name="Riano-Pachon D.M."/>
            <person name="Di Stilio V.S."/>
        </authorList>
    </citation>
    <scope>NUCLEOTIDE SEQUENCE [LARGE SCALE GENOMIC DNA]</scope>
    <source>
        <strain evidence="3">cv. WT478/WT964</strain>
        <tissue evidence="2">Leaves</tissue>
    </source>
</reference>
<dbReference type="PANTHER" id="PTHR33321">
    <property type="match status" value="1"/>
</dbReference>
<protein>
    <submittedName>
        <fullName evidence="2">Plant basic secretory protein (BSP) family protein</fullName>
    </submittedName>
</protein>
<name>A0A7J6WP80_THATH</name>
<sequence length="235" mass="26407">MAHYAYLLMLLLSSLLILSGLQGTHAVQYKVINNVGSTPGGIRFTNEIGIEYSESTLAAASEFIWQTFGQTSLADRMDVQLVSMIVDDINGKAYTDNNRIHVSARYIASYSGDDVKTEITGVLYHEVTHIWQWTGMKQAPKQLIEGIADYIQLKAGYAESDWVKPGEGKKWDDGYDVTARFLDYCNSLRDGFVAELNAKMRTGYSPQIFVDLLGKKVNRIWSDYKAKYTNSTQTN</sequence>
<dbReference type="OrthoDB" id="891726at2759"/>
<dbReference type="PANTHER" id="PTHR33321:SF12">
    <property type="entry name" value="PLANT BASIC SECRETORY PROTEIN (BSP) FAMILY PROTEIN"/>
    <property type="match status" value="1"/>
</dbReference>
<keyword evidence="3" id="KW-1185">Reference proteome</keyword>
<accession>A0A7J6WP80</accession>
<dbReference type="Proteomes" id="UP000554482">
    <property type="component" value="Unassembled WGS sequence"/>
</dbReference>
<dbReference type="Pfam" id="PF04450">
    <property type="entry name" value="BSP"/>
    <property type="match status" value="1"/>
</dbReference>
<evidence type="ECO:0000256" key="1">
    <source>
        <dbReference type="SAM" id="SignalP"/>
    </source>
</evidence>
<comment type="caution">
    <text evidence="2">The sequence shown here is derived from an EMBL/GenBank/DDBJ whole genome shotgun (WGS) entry which is preliminary data.</text>
</comment>
<organism evidence="2 3">
    <name type="scientific">Thalictrum thalictroides</name>
    <name type="common">Rue-anemone</name>
    <name type="synonym">Anemone thalictroides</name>
    <dbReference type="NCBI Taxonomy" id="46969"/>
    <lineage>
        <taxon>Eukaryota</taxon>
        <taxon>Viridiplantae</taxon>
        <taxon>Streptophyta</taxon>
        <taxon>Embryophyta</taxon>
        <taxon>Tracheophyta</taxon>
        <taxon>Spermatophyta</taxon>
        <taxon>Magnoliopsida</taxon>
        <taxon>Ranunculales</taxon>
        <taxon>Ranunculaceae</taxon>
        <taxon>Thalictroideae</taxon>
        <taxon>Thalictrum</taxon>
    </lineage>
</organism>
<evidence type="ECO:0000313" key="2">
    <source>
        <dbReference type="EMBL" id="KAF5198738.1"/>
    </source>
</evidence>
<feature type="signal peptide" evidence="1">
    <location>
        <begin position="1"/>
        <end position="26"/>
    </location>
</feature>
<dbReference type="InterPro" id="IPR007541">
    <property type="entry name" value="Uncharacterised_BSP"/>
</dbReference>
<dbReference type="AlphaFoldDB" id="A0A7J6WP80"/>
<proteinExistence type="predicted"/>
<dbReference type="EMBL" id="JABWDY010012901">
    <property type="protein sequence ID" value="KAF5198738.1"/>
    <property type="molecule type" value="Genomic_DNA"/>
</dbReference>
<evidence type="ECO:0000313" key="3">
    <source>
        <dbReference type="Proteomes" id="UP000554482"/>
    </source>
</evidence>
<keyword evidence="1" id="KW-0732">Signal</keyword>
<feature type="chain" id="PRO_5029689386" evidence="1">
    <location>
        <begin position="27"/>
        <end position="235"/>
    </location>
</feature>